<dbReference type="UniPathway" id="UPA00277">
    <property type="reaction ID" value="UER00407"/>
</dbReference>
<feature type="domain" description="Riboflavin kinase" evidence="16">
    <location>
        <begin position="170"/>
        <end position="296"/>
    </location>
</feature>
<evidence type="ECO:0000256" key="11">
    <source>
        <dbReference type="ARBA" id="ARBA00022741"/>
    </source>
</evidence>
<dbReference type="Gene3D" id="3.40.50.620">
    <property type="entry name" value="HUPs"/>
    <property type="match status" value="1"/>
</dbReference>
<dbReference type="InterPro" id="IPR015864">
    <property type="entry name" value="FAD_synthase"/>
</dbReference>
<dbReference type="GO" id="GO:0009231">
    <property type="term" value="P:riboflavin biosynthetic process"/>
    <property type="evidence" value="ECO:0007669"/>
    <property type="project" value="InterPro"/>
</dbReference>
<dbReference type="InterPro" id="IPR023465">
    <property type="entry name" value="Riboflavin_kinase_dom_sf"/>
</dbReference>
<keyword evidence="8" id="KW-0288">FMN</keyword>
<organism evidence="17">
    <name type="scientific">bioreactor metagenome</name>
    <dbReference type="NCBI Taxonomy" id="1076179"/>
    <lineage>
        <taxon>unclassified sequences</taxon>
        <taxon>metagenomes</taxon>
        <taxon>ecological metagenomes</taxon>
    </lineage>
</organism>
<dbReference type="InterPro" id="IPR015865">
    <property type="entry name" value="Riboflavin_kinase_bac/euk"/>
</dbReference>
<keyword evidence="14" id="KW-0067">ATP-binding</keyword>
<keyword evidence="15" id="KW-0511">Multifunctional enzyme</keyword>
<dbReference type="SUPFAM" id="SSF82114">
    <property type="entry name" value="Riboflavin kinase-like"/>
    <property type="match status" value="1"/>
</dbReference>
<gene>
    <name evidence="17" type="primary">ribF_23</name>
    <name evidence="17" type="ORF">SDC9_95495</name>
</gene>
<dbReference type="GO" id="GO:0006747">
    <property type="term" value="P:FAD biosynthetic process"/>
    <property type="evidence" value="ECO:0007669"/>
    <property type="project" value="UniProtKB-UniPathway"/>
</dbReference>
<keyword evidence="10" id="KW-0548">Nucleotidyltransferase</keyword>
<evidence type="ECO:0000259" key="16">
    <source>
        <dbReference type="SMART" id="SM00904"/>
    </source>
</evidence>
<name>A0A645A7U6_9ZZZZ</name>
<comment type="similarity">
    <text evidence="3">Belongs to the RibF family.</text>
</comment>
<evidence type="ECO:0000256" key="15">
    <source>
        <dbReference type="ARBA" id="ARBA00023268"/>
    </source>
</evidence>
<dbReference type="AlphaFoldDB" id="A0A645A7U6"/>
<dbReference type="Gene3D" id="2.40.30.30">
    <property type="entry name" value="Riboflavin kinase-like"/>
    <property type="match status" value="1"/>
</dbReference>
<evidence type="ECO:0000256" key="12">
    <source>
        <dbReference type="ARBA" id="ARBA00022777"/>
    </source>
</evidence>
<evidence type="ECO:0000313" key="17">
    <source>
        <dbReference type="EMBL" id="MPM48768.1"/>
    </source>
</evidence>
<sequence length="297" mass="32962">MKERVIALGFFDGVHLGHAALLRRAVEEAARRGCVPAVFTFSRPPKEVVTGIPCPLINSPEDRQGLLRRLFGIKDVLMVPFDREMMTTSWDAFVTDILVKRYHAVHLVAGHDHHFGHKNQGSPELLLEKCAQLGIGCDIIPKVERGGIEVSSTYIRRLVELGQMERAAEFLGHPHVLSQEVKHGRRIGRTIGIPTINLTVPPHVLVPGHGVYAAKACLPDGRELAGVTNVGTRPTVGNGTDVTVETFLLDFDGDLYGQTVRLEFYKRLRDEIRFDSLEGLKAQIARDAEAVRVLFEK</sequence>
<evidence type="ECO:0000256" key="3">
    <source>
        <dbReference type="ARBA" id="ARBA00010214"/>
    </source>
</evidence>
<dbReference type="InterPro" id="IPR002606">
    <property type="entry name" value="Riboflavin_kinase_bac"/>
</dbReference>
<comment type="pathway">
    <text evidence="1">Cofactor biosynthesis; FAD biosynthesis; FAD from FMN: step 1/1.</text>
</comment>
<dbReference type="SMART" id="SM00904">
    <property type="entry name" value="Flavokinase"/>
    <property type="match status" value="1"/>
</dbReference>
<dbReference type="EC" id="2.7.7.2" evidence="5"/>
<dbReference type="GO" id="GO:0009398">
    <property type="term" value="P:FMN biosynthetic process"/>
    <property type="evidence" value="ECO:0007669"/>
    <property type="project" value="UniProtKB-UniPathway"/>
</dbReference>
<dbReference type="NCBIfam" id="TIGR00083">
    <property type="entry name" value="ribF"/>
    <property type="match status" value="1"/>
</dbReference>
<evidence type="ECO:0000256" key="1">
    <source>
        <dbReference type="ARBA" id="ARBA00004726"/>
    </source>
</evidence>
<keyword evidence="13" id="KW-0274">FAD</keyword>
<proteinExistence type="inferred from homology"/>
<accession>A0A645A7U6</accession>
<dbReference type="Pfam" id="PF06574">
    <property type="entry name" value="FAD_syn"/>
    <property type="match status" value="1"/>
</dbReference>
<evidence type="ECO:0000256" key="2">
    <source>
        <dbReference type="ARBA" id="ARBA00005201"/>
    </source>
</evidence>
<dbReference type="InterPro" id="IPR014729">
    <property type="entry name" value="Rossmann-like_a/b/a_fold"/>
</dbReference>
<evidence type="ECO:0000256" key="9">
    <source>
        <dbReference type="ARBA" id="ARBA00022679"/>
    </source>
</evidence>
<keyword evidence="12" id="KW-0418">Kinase</keyword>
<dbReference type="InterPro" id="IPR023468">
    <property type="entry name" value="Riboflavin_kinase"/>
</dbReference>
<evidence type="ECO:0000256" key="4">
    <source>
        <dbReference type="ARBA" id="ARBA00012105"/>
    </source>
</evidence>
<dbReference type="PANTHER" id="PTHR22749">
    <property type="entry name" value="RIBOFLAVIN KINASE/FMN ADENYLYLTRANSFERASE"/>
    <property type="match status" value="1"/>
</dbReference>
<dbReference type="GO" id="GO:0008531">
    <property type="term" value="F:riboflavin kinase activity"/>
    <property type="evidence" value="ECO:0007669"/>
    <property type="project" value="UniProtKB-EC"/>
</dbReference>
<dbReference type="CDD" id="cd02064">
    <property type="entry name" value="FAD_synthetase_N"/>
    <property type="match status" value="1"/>
</dbReference>
<keyword evidence="11" id="KW-0547">Nucleotide-binding</keyword>
<dbReference type="UniPathway" id="UPA00276">
    <property type="reaction ID" value="UER00406"/>
</dbReference>
<dbReference type="SUPFAM" id="SSF52374">
    <property type="entry name" value="Nucleotidylyl transferase"/>
    <property type="match status" value="1"/>
</dbReference>
<keyword evidence="9" id="KW-0808">Transferase</keyword>
<evidence type="ECO:0000256" key="14">
    <source>
        <dbReference type="ARBA" id="ARBA00022840"/>
    </source>
</evidence>
<reference evidence="17" key="1">
    <citation type="submission" date="2019-08" db="EMBL/GenBank/DDBJ databases">
        <authorList>
            <person name="Kucharzyk K."/>
            <person name="Murdoch R.W."/>
            <person name="Higgins S."/>
            <person name="Loffler F."/>
        </authorList>
    </citation>
    <scope>NUCLEOTIDE SEQUENCE</scope>
</reference>
<evidence type="ECO:0000256" key="13">
    <source>
        <dbReference type="ARBA" id="ARBA00022827"/>
    </source>
</evidence>
<dbReference type="GO" id="GO:0003919">
    <property type="term" value="F:FMN adenylyltransferase activity"/>
    <property type="evidence" value="ECO:0007669"/>
    <property type="project" value="UniProtKB-EC"/>
</dbReference>
<evidence type="ECO:0000256" key="10">
    <source>
        <dbReference type="ARBA" id="ARBA00022695"/>
    </source>
</evidence>
<evidence type="ECO:0000256" key="6">
    <source>
        <dbReference type="ARBA" id="ARBA00018483"/>
    </source>
</evidence>
<dbReference type="PIRSF" id="PIRSF004491">
    <property type="entry name" value="FAD_Synth"/>
    <property type="match status" value="1"/>
</dbReference>
<comment type="caution">
    <text evidence="17">The sequence shown here is derived from an EMBL/GenBank/DDBJ whole genome shotgun (WGS) entry which is preliminary data.</text>
</comment>
<dbReference type="EMBL" id="VSSQ01012243">
    <property type="protein sequence ID" value="MPM48768.1"/>
    <property type="molecule type" value="Genomic_DNA"/>
</dbReference>
<dbReference type="GO" id="GO:0005524">
    <property type="term" value="F:ATP binding"/>
    <property type="evidence" value="ECO:0007669"/>
    <property type="project" value="UniProtKB-KW"/>
</dbReference>
<comment type="pathway">
    <text evidence="2">Cofactor biosynthesis; FMN biosynthesis; FMN from riboflavin (ATP route): step 1/1.</text>
</comment>
<keyword evidence="7" id="KW-0285">Flavoprotein</keyword>
<protein>
    <recommendedName>
        <fullName evidence="6">Bifunctional riboflavin kinase/FMN adenylyltransferase</fullName>
        <ecNumber evidence="4">2.7.1.26</ecNumber>
        <ecNumber evidence="5">2.7.7.2</ecNumber>
    </recommendedName>
</protein>
<dbReference type="EC" id="2.7.1.26" evidence="4"/>
<dbReference type="PANTHER" id="PTHR22749:SF6">
    <property type="entry name" value="RIBOFLAVIN KINASE"/>
    <property type="match status" value="1"/>
</dbReference>
<evidence type="ECO:0000256" key="8">
    <source>
        <dbReference type="ARBA" id="ARBA00022643"/>
    </source>
</evidence>
<dbReference type="Pfam" id="PF01687">
    <property type="entry name" value="Flavokinase"/>
    <property type="match status" value="1"/>
</dbReference>
<evidence type="ECO:0000256" key="7">
    <source>
        <dbReference type="ARBA" id="ARBA00022630"/>
    </source>
</evidence>
<evidence type="ECO:0000256" key="5">
    <source>
        <dbReference type="ARBA" id="ARBA00012393"/>
    </source>
</evidence>